<dbReference type="InterPro" id="IPR053719">
    <property type="entry name" value="Lipogen_MT_Stabilize_sf"/>
</dbReference>
<dbReference type="PANTHER" id="PTHR14315">
    <property type="entry name" value="SPOT14 FAMILY MEMBER"/>
    <property type="match status" value="1"/>
</dbReference>
<organism evidence="6 7">
    <name type="scientific">Pelusios castaneus</name>
    <name type="common">West African mud turtle</name>
    <dbReference type="NCBI Taxonomy" id="367368"/>
    <lineage>
        <taxon>Eukaryota</taxon>
        <taxon>Metazoa</taxon>
        <taxon>Chordata</taxon>
        <taxon>Craniata</taxon>
        <taxon>Vertebrata</taxon>
        <taxon>Euteleostomi</taxon>
        <taxon>Archelosauria</taxon>
        <taxon>Testudinata</taxon>
        <taxon>Testudines</taxon>
        <taxon>Pleurodira</taxon>
        <taxon>Pelomedusidae</taxon>
        <taxon>Pelusios</taxon>
    </lineage>
</organism>
<sequence length="130" mass="15231">MEEYFSAIRNMEQAVMFPSLLRGVYMEQQDDTSSAVSGNRDLYESYIQLKSIRLMLEGRLVPLNESKHQITNREEVQENGEESDLEGLLYHHFKGLYRVLTHLTRKANALTRKYDEIMGQINQSEITLTW</sequence>
<dbReference type="GO" id="GO:0005634">
    <property type="term" value="C:nucleus"/>
    <property type="evidence" value="ECO:0007669"/>
    <property type="project" value="UniProtKB-SubCell"/>
</dbReference>
<keyword evidence="7" id="KW-1185">Reference proteome</keyword>
<name>A0A8C8RQY2_9SAUR</name>
<reference evidence="6" key="1">
    <citation type="submission" date="2025-08" db="UniProtKB">
        <authorList>
            <consortium name="Ensembl"/>
        </authorList>
    </citation>
    <scope>IDENTIFICATION</scope>
</reference>
<evidence type="ECO:0000256" key="4">
    <source>
        <dbReference type="ARBA" id="ARBA00022490"/>
    </source>
</evidence>
<protein>
    <submittedName>
        <fullName evidence="6">Thyroid hormone responsive</fullName>
    </submittedName>
</protein>
<evidence type="ECO:0000256" key="5">
    <source>
        <dbReference type="ARBA" id="ARBA00023242"/>
    </source>
</evidence>
<dbReference type="Gene3D" id="6.10.140.1610">
    <property type="match status" value="1"/>
</dbReference>
<evidence type="ECO:0000256" key="1">
    <source>
        <dbReference type="ARBA" id="ARBA00004123"/>
    </source>
</evidence>
<keyword evidence="4" id="KW-0963">Cytoplasm</keyword>
<accession>A0A8C8RQY2</accession>
<dbReference type="Pfam" id="PF07084">
    <property type="entry name" value="Spot_14"/>
    <property type="match status" value="1"/>
</dbReference>
<dbReference type="PANTHER" id="PTHR14315:SF18">
    <property type="entry name" value="THYROID HORMONE-INDUCIBLE HEPATIC PROTEIN"/>
    <property type="match status" value="1"/>
</dbReference>
<dbReference type="GO" id="GO:0005829">
    <property type="term" value="C:cytosol"/>
    <property type="evidence" value="ECO:0007669"/>
    <property type="project" value="TreeGrafter"/>
</dbReference>
<reference evidence="6" key="2">
    <citation type="submission" date="2025-09" db="UniProtKB">
        <authorList>
            <consortium name="Ensembl"/>
        </authorList>
    </citation>
    <scope>IDENTIFICATION</scope>
</reference>
<dbReference type="InterPro" id="IPR009786">
    <property type="entry name" value="Spot_14"/>
</dbReference>
<dbReference type="Ensembl" id="ENSPCET00000008712.1">
    <property type="protein sequence ID" value="ENSPCEP00000008410.1"/>
    <property type="gene ID" value="ENSPCEG00000006783.1"/>
</dbReference>
<evidence type="ECO:0000256" key="2">
    <source>
        <dbReference type="ARBA" id="ARBA00004496"/>
    </source>
</evidence>
<comment type="subcellular location">
    <subcellularLocation>
        <location evidence="2">Cytoplasm</location>
    </subcellularLocation>
    <subcellularLocation>
        <location evidence="1">Nucleus</location>
    </subcellularLocation>
</comment>
<dbReference type="Proteomes" id="UP000694393">
    <property type="component" value="Unplaced"/>
</dbReference>
<comment type="similarity">
    <text evidence="3">Belongs to the SPOT14 family.</text>
</comment>
<evidence type="ECO:0000313" key="6">
    <source>
        <dbReference type="Ensembl" id="ENSPCEP00000008410.1"/>
    </source>
</evidence>
<dbReference type="GO" id="GO:0046890">
    <property type="term" value="P:regulation of lipid biosynthetic process"/>
    <property type="evidence" value="ECO:0007669"/>
    <property type="project" value="TreeGrafter"/>
</dbReference>
<evidence type="ECO:0000313" key="7">
    <source>
        <dbReference type="Proteomes" id="UP000694393"/>
    </source>
</evidence>
<evidence type="ECO:0000256" key="3">
    <source>
        <dbReference type="ARBA" id="ARBA00009488"/>
    </source>
</evidence>
<proteinExistence type="inferred from homology"/>
<dbReference type="AlphaFoldDB" id="A0A8C8RQY2"/>
<keyword evidence="5" id="KW-0539">Nucleus</keyword>